<proteinExistence type="predicted"/>
<organism evidence="2 3">
    <name type="scientific">Hoeflea prorocentri</name>
    <dbReference type="NCBI Taxonomy" id="1922333"/>
    <lineage>
        <taxon>Bacteria</taxon>
        <taxon>Pseudomonadati</taxon>
        <taxon>Pseudomonadota</taxon>
        <taxon>Alphaproteobacteria</taxon>
        <taxon>Hyphomicrobiales</taxon>
        <taxon>Rhizobiaceae</taxon>
        <taxon>Hoeflea</taxon>
    </lineage>
</organism>
<evidence type="ECO:0000256" key="1">
    <source>
        <dbReference type="SAM" id="Coils"/>
    </source>
</evidence>
<keyword evidence="3" id="KW-1185">Reference proteome</keyword>
<dbReference type="AlphaFoldDB" id="A0A9X3UJL7"/>
<keyword evidence="1" id="KW-0175">Coiled coil</keyword>
<name>A0A9X3UJL7_9HYPH</name>
<dbReference type="Proteomes" id="UP001151234">
    <property type="component" value="Unassembled WGS sequence"/>
</dbReference>
<sequence length="172" mass="19266">MFDVASLPTVINSVKTAVETLASLKSLKGDPDAKAALDEVERALLEARAMANEAQLREWELMQKLKALQAEFDESKAWRNTLEKYEEVSYGEGKSAYRLKTDYNSCEGDCYACPKCIGEKKISHLQFQNRTYEALDFYKCYDCGGEFFYGTSNGDSGIQTVSAGRGWSVFDV</sequence>
<evidence type="ECO:0000313" key="2">
    <source>
        <dbReference type="EMBL" id="MDA5400362.1"/>
    </source>
</evidence>
<gene>
    <name evidence="2" type="ORF">OQ273_17425</name>
</gene>
<comment type="caution">
    <text evidence="2">The sequence shown here is derived from an EMBL/GenBank/DDBJ whole genome shotgun (WGS) entry which is preliminary data.</text>
</comment>
<evidence type="ECO:0000313" key="3">
    <source>
        <dbReference type="Proteomes" id="UP001151234"/>
    </source>
</evidence>
<accession>A0A9X3UJL7</accession>
<feature type="coiled-coil region" evidence="1">
    <location>
        <begin position="33"/>
        <end position="71"/>
    </location>
</feature>
<dbReference type="EMBL" id="JAPJZI010000001">
    <property type="protein sequence ID" value="MDA5400362.1"/>
    <property type="molecule type" value="Genomic_DNA"/>
</dbReference>
<reference evidence="2" key="1">
    <citation type="submission" date="2022-11" db="EMBL/GenBank/DDBJ databases">
        <title>Draft genome sequence of Hoeflea poritis E7-10 and Hoeflea prorocentri PM5-8, separated from scleractinian coral Porites lutea and marine dinoflagellate.</title>
        <authorList>
            <person name="Zhang G."/>
            <person name="Wei Q."/>
            <person name="Cai L."/>
        </authorList>
    </citation>
    <scope>NUCLEOTIDE SEQUENCE</scope>
    <source>
        <strain evidence="2">PM5-8</strain>
    </source>
</reference>
<dbReference type="RefSeq" id="WP_267991853.1">
    <property type="nucleotide sequence ID" value="NZ_JAPJZI010000001.1"/>
</dbReference>
<protein>
    <submittedName>
        <fullName evidence="2">Uncharacterized protein</fullName>
    </submittedName>
</protein>